<name>A0AAN7BGL0_9PEZI</name>
<evidence type="ECO:0000256" key="5">
    <source>
        <dbReference type="ARBA" id="ARBA00022448"/>
    </source>
</evidence>
<dbReference type="AlphaFoldDB" id="A0AAN7BGL0"/>
<feature type="domain" description="AMP-dependent synthetase/ligase" evidence="20">
    <location>
        <begin position="62"/>
        <end position="386"/>
    </location>
</feature>
<dbReference type="InterPro" id="IPR025110">
    <property type="entry name" value="AMP-bd_C"/>
</dbReference>
<evidence type="ECO:0000256" key="3">
    <source>
        <dbReference type="ARBA" id="ARBA00004651"/>
    </source>
</evidence>
<evidence type="ECO:0000256" key="16">
    <source>
        <dbReference type="ARBA" id="ARBA00051585"/>
    </source>
</evidence>
<evidence type="ECO:0000256" key="19">
    <source>
        <dbReference type="ARBA" id="ARBA00078285"/>
    </source>
</evidence>
<evidence type="ECO:0000256" key="11">
    <source>
        <dbReference type="ARBA" id="ARBA00022840"/>
    </source>
</evidence>
<evidence type="ECO:0000256" key="6">
    <source>
        <dbReference type="ARBA" id="ARBA00022475"/>
    </source>
</evidence>
<keyword evidence="23" id="KW-1185">Reference proteome</keyword>
<comment type="function">
    <text evidence="17">Acyl-CoA synthetase required for both the import of long chain fatty acids (LCFAs) (C14-C18) and the activation very long chain fatty acids (VLCFAs) (C20-C26) by esterification of the fatty acids into metabolically active CoA-thioesters for subsequent degradation or incorporation into phospholipids. The transport and fatty acyl-CoA synthetase activities are genetically separable and are thus independent activities. Esterifies VLCFAs in the peroxisome matrix. The VLCFAs are actively transported into peroxisomes by a PXA1-PXA2 heterodimeric transporter in the peroxisomal membrane.</text>
</comment>
<keyword evidence="15" id="KW-0576">Peroxisome</keyword>
<evidence type="ECO:0000256" key="7">
    <source>
        <dbReference type="ARBA" id="ARBA00022598"/>
    </source>
</evidence>
<dbReference type="EMBL" id="MU865509">
    <property type="protein sequence ID" value="KAK4221860.1"/>
    <property type="molecule type" value="Genomic_DNA"/>
</dbReference>
<dbReference type="Pfam" id="PF00501">
    <property type="entry name" value="AMP-binding"/>
    <property type="match status" value="1"/>
</dbReference>
<dbReference type="PANTHER" id="PTHR43107:SF15">
    <property type="entry name" value="FATTY ACID TRANSPORT PROTEIN 3, ISOFORM A"/>
    <property type="match status" value="1"/>
</dbReference>
<dbReference type="GO" id="GO:0004467">
    <property type="term" value="F:long-chain fatty acid-CoA ligase activity"/>
    <property type="evidence" value="ECO:0007669"/>
    <property type="project" value="TreeGrafter"/>
</dbReference>
<dbReference type="InterPro" id="IPR020845">
    <property type="entry name" value="AMP-binding_CS"/>
</dbReference>
<protein>
    <recommendedName>
        <fullName evidence="18">Very long-chain fatty acid transport protein</fullName>
    </recommendedName>
    <alternativeName>
        <fullName evidence="19">Very-long-chain acyl-CoA synthetase</fullName>
    </alternativeName>
</protein>
<evidence type="ECO:0000256" key="4">
    <source>
        <dbReference type="ARBA" id="ARBA00006432"/>
    </source>
</evidence>
<keyword evidence="5" id="KW-0813">Transport</keyword>
<dbReference type="PROSITE" id="PS00455">
    <property type="entry name" value="AMP_BINDING"/>
    <property type="match status" value="1"/>
</dbReference>
<reference evidence="22" key="2">
    <citation type="submission" date="2023-05" db="EMBL/GenBank/DDBJ databases">
        <authorList>
            <consortium name="Lawrence Berkeley National Laboratory"/>
            <person name="Steindorff A."/>
            <person name="Hensen N."/>
            <person name="Bonometti L."/>
            <person name="Westerberg I."/>
            <person name="Brannstrom I.O."/>
            <person name="Guillou S."/>
            <person name="Cros-Aarteil S."/>
            <person name="Calhoun S."/>
            <person name="Haridas S."/>
            <person name="Kuo A."/>
            <person name="Mondo S."/>
            <person name="Pangilinan J."/>
            <person name="Riley R."/>
            <person name="Labutti K."/>
            <person name="Andreopoulos B."/>
            <person name="Lipzen A."/>
            <person name="Chen C."/>
            <person name="Yanf M."/>
            <person name="Daum C."/>
            <person name="Ng V."/>
            <person name="Clum A."/>
            <person name="Ohm R."/>
            <person name="Martin F."/>
            <person name="Silar P."/>
            <person name="Natvig D."/>
            <person name="Lalanne C."/>
            <person name="Gautier V."/>
            <person name="Ament-Velasquez S.L."/>
            <person name="Kruys A."/>
            <person name="Hutchinson M.I."/>
            <person name="Powell A.J."/>
            <person name="Barry K."/>
            <person name="Miller A.N."/>
            <person name="Grigoriev I.V."/>
            <person name="Debuchy R."/>
            <person name="Gladieux P."/>
            <person name="Thoren M.H."/>
            <person name="Johannesson H."/>
        </authorList>
    </citation>
    <scope>NUCLEOTIDE SEQUENCE</scope>
    <source>
        <strain evidence="22">CBS 990.96</strain>
    </source>
</reference>
<comment type="caution">
    <text evidence="22">The sequence shown here is derived from an EMBL/GenBank/DDBJ whole genome shotgun (WGS) entry which is preliminary data.</text>
</comment>
<dbReference type="GO" id="GO:0005524">
    <property type="term" value="F:ATP binding"/>
    <property type="evidence" value="ECO:0007669"/>
    <property type="project" value="UniProtKB-KW"/>
</dbReference>
<evidence type="ECO:0000256" key="18">
    <source>
        <dbReference type="ARBA" id="ARBA00068795"/>
    </source>
</evidence>
<keyword evidence="11" id="KW-0067">ATP-binding</keyword>
<evidence type="ECO:0000256" key="13">
    <source>
        <dbReference type="ARBA" id="ARBA00023055"/>
    </source>
</evidence>
<keyword evidence="6" id="KW-1003">Cell membrane</keyword>
<keyword evidence="14" id="KW-0472">Membrane</keyword>
<organism evidence="22 23">
    <name type="scientific">Podospora fimiseda</name>
    <dbReference type="NCBI Taxonomy" id="252190"/>
    <lineage>
        <taxon>Eukaryota</taxon>
        <taxon>Fungi</taxon>
        <taxon>Dikarya</taxon>
        <taxon>Ascomycota</taxon>
        <taxon>Pezizomycotina</taxon>
        <taxon>Sordariomycetes</taxon>
        <taxon>Sordariomycetidae</taxon>
        <taxon>Sordariales</taxon>
        <taxon>Podosporaceae</taxon>
        <taxon>Podospora</taxon>
    </lineage>
</organism>
<keyword evidence="8" id="KW-0551">Lipid droplet</keyword>
<keyword evidence="10" id="KW-0547">Nucleotide-binding</keyword>
<keyword evidence="7" id="KW-0436">Ligase</keyword>
<evidence type="ECO:0000256" key="1">
    <source>
        <dbReference type="ARBA" id="ARBA00004502"/>
    </source>
</evidence>
<dbReference type="Proteomes" id="UP001301958">
    <property type="component" value="Unassembled WGS sequence"/>
</dbReference>
<dbReference type="GO" id="GO:0009898">
    <property type="term" value="C:cytoplasmic side of plasma membrane"/>
    <property type="evidence" value="ECO:0007669"/>
    <property type="project" value="TreeGrafter"/>
</dbReference>
<dbReference type="GO" id="GO:0044539">
    <property type="term" value="P:long-chain fatty acid import into cell"/>
    <property type="evidence" value="ECO:0007669"/>
    <property type="project" value="TreeGrafter"/>
</dbReference>
<dbReference type="GO" id="GO:0005778">
    <property type="term" value="C:peroxisomal membrane"/>
    <property type="evidence" value="ECO:0007669"/>
    <property type="project" value="UniProtKB-SubCell"/>
</dbReference>
<evidence type="ECO:0000256" key="8">
    <source>
        <dbReference type="ARBA" id="ARBA00022677"/>
    </source>
</evidence>
<dbReference type="FunFam" id="3.30.300.30:FF:000002">
    <property type="entry name" value="Long-chain fatty acid transport protein 1"/>
    <property type="match status" value="1"/>
</dbReference>
<keyword evidence="12" id="KW-1133">Transmembrane helix</keyword>
<dbReference type="Gene3D" id="3.40.50.12780">
    <property type="entry name" value="N-terminal domain of ligase-like"/>
    <property type="match status" value="1"/>
</dbReference>
<dbReference type="InterPro" id="IPR000873">
    <property type="entry name" value="AMP-dep_synth/lig_dom"/>
</dbReference>
<comment type="subcellular location">
    <subcellularLocation>
        <location evidence="3">Cell membrane</location>
        <topology evidence="3">Multi-pass membrane protein</topology>
    </subcellularLocation>
    <subcellularLocation>
        <location evidence="1">Lipid droplet</location>
    </subcellularLocation>
    <subcellularLocation>
        <location evidence="2">Peroxisome membrane</location>
        <topology evidence="2">Multi-pass membrane protein</topology>
    </subcellularLocation>
</comment>
<dbReference type="GO" id="GO:0005811">
    <property type="term" value="C:lipid droplet"/>
    <property type="evidence" value="ECO:0007669"/>
    <property type="project" value="UniProtKB-SubCell"/>
</dbReference>
<dbReference type="Gene3D" id="3.30.300.30">
    <property type="match status" value="1"/>
</dbReference>
<evidence type="ECO:0000259" key="20">
    <source>
        <dbReference type="Pfam" id="PF00501"/>
    </source>
</evidence>
<keyword evidence="9" id="KW-0812">Transmembrane</keyword>
<gene>
    <name evidence="22" type="ORF">QBC38DRAFT_520915</name>
</gene>
<evidence type="ECO:0000256" key="12">
    <source>
        <dbReference type="ARBA" id="ARBA00022989"/>
    </source>
</evidence>
<accession>A0AAN7BGL0</accession>
<comment type="catalytic activity">
    <reaction evidence="16">
        <text>a very long-chain fatty acid + ATP + CoA = a very long-chain fatty acyl-CoA + AMP + diphosphate</text>
        <dbReference type="Rhea" id="RHEA:54536"/>
        <dbReference type="ChEBI" id="CHEBI:30616"/>
        <dbReference type="ChEBI" id="CHEBI:33019"/>
        <dbReference type="ChEBI" id="CHEBI:57287"/>
        <dbReference type="ChEBI" id="CHEBI:58950"/>
        <dbReference type="ChEBI" id="CHEBI:138261"/>
        <dbReference type="ChEBI" id="CHEBI:456215"/>
    </reaction>
</comment>
<dbReference type="InterPro" id="IPR045851">
    <property type="entry name" value="AMP-bd_C_sf"/>
</dbReference>
<proteinExistence type="inferred from homology"/>
<evidence type="ECO:0000256" key="9">
    <source>
        <dbReference type="ARBA" id="ARBA00022692"/>
    </source>
</evidence>
<evidence type="ECO:0000256" key="15">
    <source>
        <dbReference type="ARBA" id="ARBA00023140"/>
    </source>
</evidence>
<evidence type="ECO:0000256" key="10">
    <source>
        <dbReference type="ARBA" id="ARBA00022741"/>
    </source>
</evidence>
<evidence type="ECO:0000313" key="22">
    <source>
        <dbReference type="EMBL" id="KAK4221860.1"/>
    </source>
</evidence>
<evidence type="ECO:0000259" key="21">
    <source>
        <dbReference type="Pfam" id="PF13193"/>
    </source>
</evidence>
<evidence type="ECO:0000256" key="2">
    <source>
        <dbReference type="ARBA" id="ARBA00004585"/>
    </source>
</evidence>
<dbReference type="InterPro" id="IPR042099">
    <property type="entry name" value="ANL_N_sf"/>
</dbReference>
<evidence type="ECO:0000256" key="14">
    <source>
        <dbReference type="ARBA" id="ARBA00023136"/>
    </source>
</evidence>
<dbReference type="PANTHER" id="PTHR43107">
    <property type="entry name" value="LONG-CHAIN FATTY ACID TRANSPORT PROTEIN"/>
    <property type="match status" value="1"/>
</dbReference>
<dbReference type="FunFam" id="3.40.50.12780:FF:000019">
    <property type="entry name" value="Long-chain fatty acid transporter"/>
    <property type="match status" value="1"/>
</dbReference>
<keyword evidence="13" id="KW-0445">Lipid transport</keyword>
<dbReference type="SUPFAM" id="SSF56801">
    <property type="entry name" value="Acetyl-CoA synthetase-like"/>
    <property type="match status" value="1"/>
</dbReference>
<evidence type="ECO:0000256" key="17">
    <source>
        <dbReference type="ARBA" id="ARBA00060276"/>
    </source>
</evidence>
<feature type="domain" description="AMP-binding enzyme C-terminal" evidence="21">
    <location>
        <begin position="505"/>
        <end position="576"/>
    </location>
</feature>
<dbReference type="Pfam" id="PF13193">
    <property type="entry name" value="AMP-binding_C"/>
    <property type="match status" value="1"/>
</dbReference>
<comment type="similarity">
    <text evidence="4">Belongs to the ATP-dependent AMP-binding enzyme family.</text>
</comment>
<evidence type="ECO:0000313" key="23">
    <source>
        <dbReference type="Proteomes" id="UP001301958"/>
    </source>
</evidence>
<sequence length="632" mass="70321">MEMSSLALGAAATVLGSAYLSARLSLAHDVIFAKIAGTSILNIILAVRAGKLNFFYILERHAQAKSTANKPFILFEGKSWTYAETYEIVLKYGTWLKKHKGVKKGDIVALEYQNSAMFMFLWFGLWSIGAKPAFINYQLQGDALAHCMRESTAKLALVDPLFESGLTVEVRAKVPGMEFVIVSEDLERQVENIEAVRYPDWLRKEDSYVGTAILIYTSGTTGLPKAAIMSWAKLFVGGGLTPVGTGMTANDVFYTCMPLYHSSASCLGACAVLTQGATLAIGRKFSTKTFWKEVRETNSTIIQYVGETCRYLTVAPPEIDPVTGENFDKQHRVRVAMGNGLRPDIWDKFKERFGIETIYEFYAATEGALGLWNVSTNSFSKGAVGRYGLLSRTYVKATSAIVELDDETQMPWRDPKTGFCRRVKDGEPGEFIAKLPADDVTKKFQGYFGNKGATNSKIMRNVFKKGDAWFRSGDVLRWDDEGRIYFSDRIGDTFRWKSENVSTEEVAHALGKHPAVLEANVYGVQLPNHDGRAGCVAISFDTPNVTPELMASLASHARETLPKYAVPLFLRVMKSVGQQTTGTMKHQKHILRQQSVNPKKVDGDALFWLQGSRYEAFGEKEWKQLEGGRVKL</sequence>
<dbReference type="GO" id="GO:0005324">
    <property type="term" value="F:long-chain fatty acid transmembrane transporter activity"/>
    <property type="evidence" value="ECO:0007669"/>
    <property type="project" value="TreeGrafter"/>
</dbReference>
<reference evidence="22" key="1">
    <citation type="journal article" date="2023" name="Mol. Phylogenet. Evol.">
        <title>Genome-scale phylogeny and comparative genomics of the fungal order Sordariales.</title>
        <authorList>
            <person name="Hensen N."/>
            <person name="Bonometti L."/>
            <person name="Westerberg I."/>
            <person name="Brannstrom I.O."/>
            <person name="Guillou S."/>
            <person name="Cros-Aarteil S."/>
            <person name="Calhoun S."/>
            <person name="Haridas S."/>
            <person name="Kuo A."/>
            <person name="Mondo S."/>
            <person name="Pangilinan J."/>
            <person name="Riley R."/>
            <person name="LaButti K."/>
            <person name="Andreopoulos B."/>
            <person name="Lipzen A."/>
            <person name="Chen C."/>
            <person name="Yan M."/>
            <person name="Daum C."/>
            <person name="Ng V."/>
            <person name="Clum A."/>
            <person name="Steindorff A."/>
            <person name="Ohm R.A."/>
            <person name="Martin F."/>
            <person name="Silar P."/>
            <person name="Natvig D.O."/>
            <person name="Lalanne C."/>
            <person name="Gautier V."/>
            <person name="Ament-Velasquez S.L."/>
            <person name="Kruys A."/>
            <person name="Hutchinson M.I."/>
            <person name="Powell A.J."/>
            <person name="Barry K."/>
            <person name="Miller A.N."/>
            <person name="Grigoriev I.V."/>
            <person name="Debuchy R."/>
            <person name="Gladieux P."/>
            <person name="Hiltunen Thoren M."/>
            <person name="Johannesson H."/>
        </authorList>
    </citation>
    <scope>NUCLEOTIDE SEQUENCE</scope>
    <source>
        <strain evidence="22">CBS 990.96</strain>
    </source>
</reference>